<reference evidence="4 5" key="1">
    <citation type="submission" date="2022-08" db="EMBL/GenBank/DDBJ databases">
        <title>Reclassification of Massilia species as members of the genera Telluria, Duganella, Pseudoduganella, Mokoshia gen. nov. and Zemynaea gen. nov. using orthogonal and non-orthogonal genome-based approaches.</title>
        <authorList>
            <person name="Bowman J.P."/>
        </authorList>
    </citation>
    <scope>NUCLEOTIDE SEQUENCE [LARGE SCALE GENOMIC DNA]</scope>
    <source>
        <strain evidence="4 5">JCM 31605</strain>
    </source>
</reference>
<comment type="caution">
    <text evidence="4">The sequence shown here is derived from an EMBL/GenBank/DDBJ whole genome shotgun (WGS) entry which is preliminary data.</text>
</comment>
<dbReference type="InterPro" id="IPR001647">
    <property type="entry name" value="HTH_TetR"/>
</dbReference>
<dbReference type="RefSeq" id="WP_258821305.1">
    <property type="nucleotide sequence ID" value="NZ_JANUHB010000001.1"/>
</dbReference>
<dbReference type="SUPFAM" id="SSF48498">
    <property type="entry name" value="Tetracyclin repressor-like, C-terminal domain"/>
    <property type="match status" value="1"/>
</dbReference>
<feature type="domain" description="HTH tetR-type" evidence="3">
    <location>
        <begin position="25"/>
        <end position="85"/>
    </location>
</feature>
<gene>
    <name evidence="4" type="ORF">NX774_06340</name>
</gene>
<proteinExistence type="predicted"/>
<accession>A0ABT2D8Q6</accession>
<dbReference type="Pfam" id="PF14246">
    <property type="entry name" value="TetR_C_7"/>
    <property type="match status" value="1"/>
</dbReference>
<evidence type="ECO:0000313" key="4">
    <source>
        <dbReference type="EMBL" id="MCS0807542.1"/>
    </source>
</evidence>
<dbReference type="Gene3D" id="1.10.357.10">
    <property type="entry name" value="Tetracycline Repressor, domain 2"/>
    <property type="match status" value="1"/>
</dbReference>
<keyword evidence="1 2" id="KW-0238">DNA-binding</keyword>
<evidence type="ECO:0000256" key="1">
    <source>
        <dbReference type="ARBA" id="ARBA00023125"/>
    </source>
</evidence>
<feature type="DNA-binding region" description="H-T-H motif" evidence="2">
    <location>
        <begin position="48"/>
        <end position="67"/>
    </location>
</feature>
<evidence type="ECO:0000259" key="3">
    <source>
        <dbReference type="PROSITE" id="PS50977"/>
    </source>
</evidence>
<dbReference type="PANTHER" id="PTHR30055:SF146">
    <property type="entry name" value="HTH-TYPE TRANSCRIPTIONAL DUAL REGULATOR CECR"/>
    <property type="match status" value="1"/>
</dbReference>
<dbReference type="InterPro" id="IPR036271">
    <property type="entry name" value="Tet_transcr_reg_TetR-rel_C_sf"/>
</dbReference>
<dbReference type="Pfam" id="PF00440">
    <property type="entry name" value="TetR_N"/>
    <property type="match status" value="1"/>
</dbReference>
<dbReference type="SUPFAM" id="SSF46689">
    <property type="entry name" value="Homeodomain-like"/>
    <property type="match status" value="1"/>
</dbReference>
<dbReference type="InterPro" id="IPR009057">
    <property type="entry name" value="Homeodomain-like_sf"/>
</dbReference>
<dbReference type="PANTHER" id="PTHR30055">
    <property type="entry name" value="HTH-TYPE TRANSCRIPTIONAL REGULATOR RUTR"/>
    <property type="match status" value="1"/>
</dbReference>
<dbReference type="InterPro" id="IPR039536">
    <property type="entry name" value="TetR_C_Proteobacteria"/>
</dbReference>
<evidence type="ECO:0000256" key="2">
    <source>
        <dbReference type="PROSITE-ProRule" id="PRU00335"/>
    </source>
</evidence>
<organism evidence="4 5">
    <name type="scientific">Massilia agilis</name>
    <dbReference type="NCBI Taxonomy" id="1811226"/>
    <lineage>
        <taxon>Bacteria</taxon>
        <taxon>Pseudomonadati</taxon>
        <taxon>Pseudomonadota</taxon>
        <taxon>Betaproteobacteria</taxon>
        <taxon>Burkholderiales</taxon>
        <taxon>Oxalobacteraceae</taxon>
        <taxon>Telluria group</taxon>
        <taxon>Massilia</taxon>
    </lineage>
</organism>
<dbReference type="Proteomes" id="UP001206126">
    <property type="component" value="Unassembled WGS sequence"/>
</dbReference>
<name>A0ABT2D8Q6_9BURK</name>
<evidence type="ECO:0000313" key="5">
    <source>
        <dbReference type="Proteomes" id="UP001206126"/>
    </source>
</evidence>
<dbReference type="InterPro" id="IPR050109">
    <property type="entry name" value="HTH-type_TetR-like_transc_reg"/>
</dbReference>
<sequence length="220" mass="24718">MSKPTQDCSNACIKAAGRPKAAEVEARMHDLIETAGALFLSQGYTKVSLEAIAREAHVAVRTIYVKFGGKAGLLNAVIQSRRDRFFNVRDMATDTRPFKEIVDDFGRHFLALLWAPEALCMQRVIIAEAATNPELAETFENAGPKPTREMLSRFFARPDIRAQLRPDLPFDALPTFLLNCVAGDLLMRFMSPQPKQSPEEMQRALDERLSLFYRAVLKES</sequence>
<keyword evidence="5" id="KW-1185">Reference proteome</keyword>
<dbReference type="PROSITE" id="PS50977">
    <property type="entry name" value="HTH_TETR_2"/>
    <property type="match status" value="1"/>
</dbReference>
<protein>
    <submittedName>
        <fullName evidence="4">TetR/AcrR family transcriptional regulator</fullName>
    </submittedName>
</protein>
<dbReference type="EMBL" id="JANUHB010000001">
    <property type="protein sequence ID" value="MCS0807542.1"/>
    <property type="molecule type" value="Genomic_DNA"/>
</dbReference>